<gene>
    <name evidence="2" type="ORF">EVAR_94665_1</name>
</gene>
<dbReference type="AlphaFoldDB" id="A0A4C1UTR6"/>
<protein>
    <submittedName>
        <fullName evidence="2">Uncharacterized protein</fullName>
    </submittedName>
</protein>
<feature type="region of interest" description="Disordered" evidence="1">
    <location>
        <begin position="1"/>
        <end position="32"/>
    </location>
</feature>
<evidence type="ECO:0000256" key="1">
    <source>
        <dbReference type="SAM" id="MobiDB-lite"/>
    </source>
</evidence>
<keyword evidence="3" id="KW-1185">Reference proteome</keyword>
<proteinExistence type="predicted"/>
<dbReference type="EMBL" id="BGZK01000224">
    <property type="protein sequence ID" value="GBP29825.1"/>
    <property type="molecule type" value="Genomic_DNA"/>
</dbReference>
<feature type="compositionally biased region" description="Polar residues" evidence="1">
    <location>
        <begin position="15"/>
        <end position="32"/>
    </location>
</feature>
<dbReference type="Proteomes" id="UP000299102">
    <property type="component" value="Unassembled WGS sequence"/>
</dbReference>
<reference evidence="2 3" key="1">
    <citation type="journal article" date="2019" name="Commun. Biol.">
        <title>The bagworm genome reveals a unique fibroin gene that provides high tensile strength.</title>
        <authorList>
            <person name="Kono N."/>
            <person name="Nakamura H."/>
            <person name="Ohtoshi R."/>
            <person name="Tomita M."/>
            <person name="Numata K."/>
            <person name="Arakawa K."/>
        </authorList>
    </citation>
    <scope>NUCLEOTIDE SEQUENCE [LARGE SCALE GENOMIC DNA]</scope>
</reference>
<organism evidence="2 3">
    <name type="scientific">Eumeta variegata</name>
    <name type="common">Bagworm moth</name>
    <name type="synonym">Eumeta japonica</name>
    <dbReference type="NCBI Taxonomy" id="151549"/>
    <lineage>
        <taxon>Eukaryota</taxon>
        <taxon>Metazoa</taxon>
        <taxon>Ecdysozoa</taxon>
        <taxon>Arthropoda</taxon>
        <taxon>Hexapoda</taxon>
        <taxon>Insecta</taxon>
        <taxon>Pterygota</taxon>
        <taxon>Neoptera</taxon>
        <taxon>Endopterygota</taxon>
        <taxon>Lepidoptera</taxon>
        <taxon>Glossata</taxon>
        <taxon>Ditrysia</taxon>
        <taxon>Tineoidea</taxon>
        <taxon>Psychidae</taxon>
        <taxon>Oiketicinae</taxon>
        <taxon>Eumeta</taxon>
    </lineage>
</organism>
<sequence>MPKFTTPKACRPRFQSPQPASKSATECGSALPQQQHDNNHICSDAYRTTSQQSGNQVNTFHITGIGSDTAETRIDRCDSGINRKREGIQRRREGLLERHRAARGSGTKSAVLYTCHLSPVQAKRQPTSQVTNLSQSVQVRPLGEGLLRGEYMIAFSSG</sequence>
<evidence type="ECO:0000313" key="2">
    <source>
        <dbReference type="EMBL" id="GBP29825.1"/>
    </source>
</evidence>
<accession>A0A4C1UTR6</accession>
<comment type="caution">
    <text evidence="2">The sequence shown here is derived from an EMBL/GenBank/DDBJ whole genome shotgun (WGS) entry which is preliminary data.</text>
</comment>
<name>A0A4C1UTR6_EUMVA</name>
<evidence type="ECO:0000313" key="3">
    <source>
        <dbReference type="Proteomes" id="UP000299102"/>
    </source>
</evidence>